<dbReference type="InterPro" id="IPR029058">
    <property type="entry name" value="AB_hydrolase_fold"/>
</dbReference>
<organism evidence="5 6">
    <name type="scientific">Nonomuraea composti</name>
    <dbReference type="NCBI Taxonomy" id="2720023"/>
    <lineage>
        <taxon>Bacteria</taxon>
        <taxon>Bacillati</taxon>
        <taxon>Actinomycetota</taxon>
        <taxon>Actinomycetes</taxon>
        <taxon>Streptosporangiales</taxon>
        <taxon>Streptosporangiaceae</taxon>
        <taxon>Nonomuraea</taxon>
    </lineage>
</organism>
<evidence type="ECO:0000259" key="4">
    <source>
        <dbReference type="Pfam" id="PF06441"/>
    </source>
</evidence>
<dbReference type="RefSeq" id="WP_168005371.1">
    <property type="nucleotide sequence ID" value="NZ_JAATEP010000001.1"/>
</dbReference>
<keyword evidence="3 5" id="KW-0378">Hydrolase</keyword>
<sequence>MNDIKPFRIAIPQPDLDDLRDRLRRTRWAAQLPGGWSRGVPVGHLRELAAYWADGFDWRAQEARLNEFPQYSTVIDGQPIHFLHVRSPEPHALPLIMTHSWPSSVVEFLDVIGPLTDPRRHGLDPALAFHVVAPSLPGFAFSPFPEPADERPWSVERVAGTWAELMSRLGYDRYGAHGNDAGALVTPQLAALDSEHVIGSVITAGLGIPQGRPGELDGLSPEDLAELEELSAWMSGGSGYGPYLAARPQTLAHGFTDSPVAQLAYLVERFKEFDGWGSEEEPVDRDLVLANASLYWFTGTGGSSSWTYYEGAAGLPISQTAVPTGVTHGGPEVLRRVAERGNDIRYWGKAHSPSHMVGMAVPETLVEGIREFFRTIR</sequence>
<name>A0ABX1AYJ4_9ACTN</name>
<dbReference type="PANTHER" id="PTHR21661">
    <property type="entry name" value="EPOXIDE HYDROLASE 1-RELATED"/>
    <property type="match status" value="1"/>
</dbReference>
<dbReference type="PANTHER" id="PTHR21661:SF35">
    <property type="entry name" value="EPOXIDE HYDROLASE"/>
    <property type="match status" value="1"/>
</dbReference>
<dbReference type="GO" id="GO:0016787">
    <property type="term" value="F:hydrolase activity"/>
    <property type="evidence" value="ECO:0007669"/>
    <property type="project" value="UniProtKB-KW"/>
</dbReference>
<dbReference type="Gene3D" id="3.40.50.1820">
    <property type="entry name" value="alpha/beta hydrolase"/>
    <property type="match status" value="1"/>
</dbReference>
<dbReference type="EMBL" id="JAATEP010000001">
    <property type="protein sequence ID" value="NJP87853.1"/>
    <property type="molecule type" value="Genomic_DNA"/>
</dbReference>
<comment type="caution">
    <text evidence="5">The sequence shown here is derived from an EMBL/GenBank/DDBJ whole genome shotgun (WGS) entry which is preliminary data.</text>
</comment>
<evidence type="ECO:0000256" key="2">
    <source>
        <dbReference type="ARBA" id="ARBA00022797"/>
    </source>
</evidence>
<evidence type="ECO:0000256" key="3">
    <source>
        <dbReference type="ARBA" id="ARBA00022801"/>
    </source>
</evidence>
<dbReference type="Proteomes" id="UP000696294">
    <property type="component" value="Unassembled WGS sequence"/>
</dbReference>
<dbReference type="Pfam" id="PF06441">
    <property type="entry name" value="EHN"/>
    <property type="match status" value="1"/>
</dbReference>
<dbReference type="InterPro" id="IPR016292">
    <property type="entry name" value="Epoxide_hydrolase"/>
</dbReference>
<gene>
    <name evidence="5" type="ORF">HCN51_00020</name>
</gene>
<comment type="similarity">
    <text evidence="1">Belongs to the peptidase S33 family.</text>
</comment>
<dbReference type="SUPFAM" id="SSF53474">
    <property type="entry name" value="alpha/beta-Hydrolases"/>
    <property type="match status" value="1"/>
</dbReference>
<evidence type="ECO:0000313" key="6">
    <source>
        <dbReference type="Proteomes" id="UP000696294"/>
    </source>
</evidence>
<dbReference type="PIRSF" id="PIRSF001112">
    <property type="entry name" value="Epoxide_hydrolase"/>
    <property type="match status" value="1"/>
</dbReference>
<keyword evidence="2" id="KW-0058">Aromatic hydrocarbons catabolism</keyword>
<protein>
    <submittedName>
        <fullName evidence="5">Epoxide hydrolase</fullName>
    </submittedName>
</protein>
<keyword evidence="6" id="KW-1185">Reference proteome</keyword>
<dbReference type="InterPro" id="IPR010497">
    <property type="entry name" value="Epoxide_hydro_N"/>
</dbReference>
<evidence type="ECO:0000313" key="5">
    <source>
        <dbReference type="EMBL" id="NJP87853.1"/>
    </source>
</evidence>
<reference evidence="5 6" key="1">
    <citation type="submission" date="2020-03" db="EMBL/GenBank/DDBJ databases">
        <title>WGS of actinomycetes isolated from Thailand.</title>
        <authorList>
            <person name="Thawai C."/>
        </authorList>
    </citation>
    <scope>NUCLEOTIDE SEQUENCE [LARGE SCALE GENOMIC DNA]</scope>
    <source>
        <strain evidence="5 6">FMUSA5-5</strain>
    </source>
</reference>
<proteinExistence type="inferred from homology"/>
<accession>A0ABX1AYJ4</accession>
<evidence type="ECO:0000256" key="1">
    <source>
        <dbReference type="ARBA" id="ARBA00010088"/>
    </source>
</evidence>
<feature type="domain" description="Epoxide hydrolase N-terminal" evidence="4">
    <location>
        <begin position="4"/>
        <end position="108"/>
    </location>
</feature>